<organism evidence="8 9">
    <name type="scientific">Lederbergia citri</name>
    <dbReference type="NCBI Taxonomy" id="2833580"/>
    <lineage>
        <taxon>Bacteria</taxon>
        <taxon>Bacillati</taxon>
        <taxon>Bacillota</taxon>
        <taxon>Bacilli</taxon>
        <taxon>Bacillales</taxon>
        <taxon>Bacillaceae</taxon>
        <taxon>Lederbergia</taxon>
    </lineage>
</organism>
<comment type="similarity">
    <text evidence="5">Belongs to the YmdB-like family.</text>
</comment>
<dbReference type="Proteomes" id="UP000681414">
    <property type="component" value="Unassembled WGS sequence"/>
</dbReference>
<keyword evidence="4" id="KW-0408">Iron</keyword>
<comment type="cofactor">
    <cofactor evidence="1">
        <name>Fe(3+)</name>
        <dbReference type="ChEBI" id="CHEBI:29034"/>
    </cofactor>
</comment>
<feature type="binding site" evidence="7">
    <location>
        <position position="39"/>
    </location>
    <ligand>
        <name>Fe cation</name>
        <dbReference type="ChEBI" id="CHEBI:24875"/>
        <label>1</label>
    </ligand>
</feature>
<dbReference type="RefSeq" id="WP_213123281.1">
    <property type="nucleotide sequence ID" value="NZ_JAGYPG010000001.1"/>
</dbReference>
<keyword evidence="2 7" id="KW-0479">Metal-binding</keyword>
<dbReference type="NCBIfam" id="TIGR00282">
    <property type="entry name" value="TIGR00282 family metallophosphoesterase"/>
    <property type="match status" value="1"/>
</dbReference>
<dbReference type="InterPro" id="IPR029052">
    <property type="entry name" value="Metallo-depent_PP-like"/>
</dbReference>
<accession>A0A942YFW5</accession>
<evidence type="ECO:0000256" key="2">
    <source>
        <dbReference type="ARBA" id="ARBA00022723"/>
    </source>
</evidence>
<protein>
    <submittedName>
        <fullName evidence="8">TIGR00282 family metallophosphoesterase</fullName>
    </submittedName>
</protein>
<dbReference type="GO" id="GO:0046872">
    <property type="term" value="F:metal ion binding"/>
    <property type="evidence" value="ECO:0007669"/>
    <property type="project" value="UniProtKB-KW"/>
</dbReference>
<dbReference type="Gene3D" id="3.60.21.10">
    <property type="match status" value="1"/>
</dbReference>
<dbReference type="InterPro" id="IPR005235">
    <property type="entry name" value="YmdB-like"/>
</dbReference>
<gene>
    <name evidence="8" type="ORF">KHA97_03075</name>
</gene>
<dbReference type="AlphaFoldDB" id="A0A942YFW5"/>
<comment type="caution">
    <text evidence="8">The sequence shown here is derived from an EMBL/GenBank/DDBJ whole genome shotgun (WGS) entry which is preliminary data.</text>
</comment>
<evidence type="ECO:0000256" key="4">
    <source>
        <dbReference type="ARBA" id="ARBA00023004"/>
    </source>
</evidence>
<feature type="binding site" evidence="7">
    <location>
        <position position="177"/>
    </location>
    <ligand>
        <name>Fe cation</name>
        <dbReference type="ChEBI" id="CHEBI:24875"/>
        <label>1</label>
    </ligand>
</feature>
<dbReference type="FunFam" id="3.60.21.10:FF:000016">
    <property type="entry name" value="Putative metallophosphoesterase"/>
    <property type="match status" value="1"/>
</dbReference>
<reference evidence="8 9" key="1">
    <citation type="submission" date="2021-05" db="EMBL/GenBank/DDBJ databases">
        <title>Novel Bacillus species.</title>
        <authorList>
            <person name="Liu G."/>
        </authorList>
    </citation>
    <scope>NUCLEOTIDE SEQUENCE [LARGE SCALE GENOMIC DNA]</scope>
    <source>
        <strain evidence="9">FJAT-49780</strain>
    </source>
</reference>
<name>A0A942YFW5_9BACI</name>
<evidence type="ECO:0000313" key="8">
    <source>
        <dbReference type="EMBL" id="MBS4194059.1"/>
    </source>
</evidence>
<evidence type="ECO:0000256" key="1">
    <source>
        <dbReference type="ARBA" id="ARBA00001965"/>
    </source>
</evidence>
<evidence type="ECO:0000256" key="6">
    <source>
        <dbReference type="PIRSR" id="PIRSR004789-50"/>
    </source>
</evidence>
<feature type="binding site" evidence="7">
    <location>
        <position position="67"/>
    </location>
    <ligand>
        <name>Fe cation</name>
        <dbReference type="ChEBI" id="CHEBI:24875"/>
        <label>2</label>
    </ligand>
</feature>
<evidence type="ECO:0000256" key="5">
    <source>
        <dbReference type="ARBA" id="ARBA00061401"/>
    </source>
</evidence>
<dbReference type="CDD" id="cd07382">
    <property type="entry name" value="MPP_DR1281"/>
    <property type="match status" value="1"/>
</dbReference>
<dbReference type="EMBL" id="JAGYPG010000001">
    <property type="protein sequence ID" value="MBS4194059.1"/>
    <property type="molecule type" value="Genomic_DNA"/>
</dbReference>
<sequence>MDILFVGDVVGSPGREMIKDYLPLLKRKYRPHVTIVNGENAAGGRGITEQIYKQFLEAGANVVTLGNHAWDNKGIFEFIDTAKYLVRPANFPENTPGKGLIFIRLNSIEVAVINLQGRTFMPPLDCPFTKADELITLAKKRTNIIFVDFHAEATSEKQAMGWYLDGKVSAVIGTHTHVQTADNRILPNGTAYMSDVGMTGPYDGILGMEKEAVIKKFITALPARFEVPKSGRKQLSACIINIDDQSGKAVNIKTILINDDQPMYNE</sequence>
<feature type="binding site" evidence="7">
    <location>
        <position position="150"/>
    </location>
    <ligand>
        <name>Fe cation</name>
        <dbReference type="ChEBI" id="CHEBI:24875"/>
        <label>2</label>
    </ligand>
</feature>
<dbReference type="PIRSF" id="PIRSF004789">
    <property type="entry name" value="DR1281"/>
    <property type="match status" value="1"/>
</dbReference>
<dbReference type="PANTHER" id="PTHR36303:SF1">
    <property type="entry name" value="2',3'-CYCLIC-NUCLEOTIDE 2'-PHOSPHODIESTERASE"/>
    <property type="match status" value="1"/>
</dbReference>
<proteinExistence type="inferred from homology"/>
<feature type="binding site" evidence="7">
    <location>
        <position position="39"/>
    </location>
    <ligand>
        <name>Fe cation</name>
        <dbReference type="ChEBI" id="CHEBI:24875"/>
        <label>2</label>
    </ligand>
</feature>
<feature type="binding site" evidence="7">
    <location>
        <position position="40"/>
    </location>
    <ligand>
        <name>Fe cation</name>
        <dbReference type="ChEBI" id="CHEBI:24875"/>
        <label>1</label>
    </ligand>
</feature>
<feature type="active site" description="Proton donor" evidence="6">
    <location>
        <position position="68"/>
    </location>
</feature>
<keyword evidence="3" id="KW-0378">Hydrolase</keyword>
<dbReference type="Pfam" id="PF13277">
    <property type="entry name" value="YmdB"/>
    <property type="match status" value="1"/>
</dbReference>
<evidence type="ECO:0000313" key="9">
    <source>
        <dbReference type="Proteomes" id="UP000681414"/>
    </source>
</evidence>
<evidence type="ECO:0000256" key="7">
    <source>
        <dbReference type="PIRSR" id="PIRSR004789-51"/>
    </source>
</evidence>
<feature type="binding site" evidence="7">
    <location>
        <position position="175"/>
    </location>
    <ligand>
        <name>Fe cation</name>
        <dbReference type="ChEBI" id="CHEBI:24875"/>
        <label>2</label>
    </ligand>
</feature>
<dbReference type="GO" id="GO:0004113">
    <property type="term" value="F:2',3'-cyclic-nucleotide 3'-phosphodiesterase activity"/>
    <property type="evidence" value="ECO:0007669"/>
    <property type="project" value="TreeGrafter"/>
</dbReference>
<dbReference type="PANTHER" id="PTHR36303">
    <property type="entry name" value="2',3'-CYCLIC-NUCLEOTIDE 2'-PHOSPHODIESTERASE"/>
    <property type="match status" value="1"/>
</dbReference>
<dbReference type="SUPFAM" id="SSF56300">
    <property type="entry name" value="Metallo-dependent phosphatases"/>
    <property type="match status" value="1"/>
</dbReference>
<evidence type="ECO:0000256" key="3">
    <source>
        <dbReference type="ARBA" id="ARBA00022801"/>
    </source>
</evidence>
<keyword evidence="9" id="KW-1185">Reference proteome</keyword>
<feature type="binding site" evidence="7">
    <location>
        <position position="8"/>
    </location>
    <ligand>
        <name>Fe cation</name>
        <dbReference type="ChEBI" id="CHEBI:24875"/>
        <label>1</label>
    </ligand>
</feature>